<evidence type="ECO:0000313" key="1">
    <source>
        <dbReference type="EMBL" id="TRZ09168.1"/>
    </source>
</evidence>
<dbReference type="AlphaFoldDB" id="A0A8K1LCT4"/>
<sequence length="160" mass="18694">MFDGPEHQVSQSIQSRQEEYLECKSTLFNNMQAKSLYLKCPVTEENAPSRRLIRAIAREDEIWQKINPVAFHLVLRDQSGWVWLGFLFDYDQFGTTYQTLNSNGTKNFAHLVISSCDLTRSLNREEDESDEYLLLPEKKTSIPFPEMKMISEIDDENLCF</sequence>
<keyword evidence="2" id="KW-1185">Reference proteome</keyword>
<protein>
    <submittedName>
        <fullName evidence="1">Uncharacterized protein</fullName>
    </submittedName>
</protein>
<name>A0A8K1LCT4_9PASS</name>
<organism evidence="1 2">
    <name type="scientific">Zosterops borbonicus</name>
    <dbReference type="NCBI Taxonomy" id="364589"/>
    <lineage>
        <taxon>Eukaryota</taxon>
        <taxon>Metazoa</taxon>
        <taxon>Chordata</taxon>
        <taxon>Craniata</taxon>
        <taxon>Vertebrata</taxon>
        <taxon>Euteleostomi</taxon>
        <taxon>Archelosauria</taxon>
        <taxon>Archosauria</taxon>
        <taxon>Dinosauria</taxon>
        <taxon>Saurischia</taxon>
        <taxon>Theropoda</taxon>
        <taxon>Coelurosauria</taxon>
        <taxon>Aves</taxon>
        <taxon>Neognathae</taxon>
        <taxon>Neoaves</taxon>
        <taxon>Telluraves</taxon>
        <taxon>Australaves</taxon>
        <taxon>Passeriformes</taxon>
        <taxon>Sylvioidea</taxon>
        <taxon>Zosteropidae</taxon>
        <taxon>Zosterops</taxon>
    </lineage>
</organism>
<reference evidence="1" key="1">
    <citation type="submission" date="2019-04" db="EMBL/GenBank/DDBJ databases">
        <title>Genome assembly of Zosterops borbonicus 15179.</title>
        <authorList>
            <person name="Leroy T."/>
            <person name="Anselmetti Y."/>
            <person name="Tilak M.-K."/>
            <person name="Nabholz B."/>
        </authorList>
    </citation>
    <scope>NUCLEOTIDE SEQUENCE</scope>
    <source>
        <strain evidence="1">HGM_15179</strain>
        <tissue evidence="1">Muscle</tissue>
    </source>
</reference>
<comment type="caution">
    <text evidence="1">The sequence shown here is derived from an EMBL/GenBank/DDBJ whole genome shotgun (WGS) entry which is preliminary data.</text>
</comment>
<gene>
    <name evidence="1" type="ORF">HGM15179_017941</name>
</gene>
<dbReference type="EMBL" id="SWJQ01001142">
    <property type="protein sequence ID" value="TRZ09168.1"/>
    <property type="molecule type" value="Genomic_DNA"/>
</dbReference>
<accession>A0A8K1LCT4</accession>
<dbReference type="Proteomes" id="UP000796761">
    <property type="component" value="Unassembled WGS sequence"/>
</dbReference>
<proteinExistence type="predicted"/>
<evidence type="ECO:0000313" key="2">
    <source>
        <dbReference type="Proteomes" id="UP000796761"/>
    </source>
</evidence>